<dbReference type="PIRSF" id="PIRSF002811">
    <property type="entry name" value="DnaG"/>
    <property type="match status" value="1"/>
</dbReference>
<dbReference type="FunFam" id="3.90.580.10:FF:000001">
    <property type="entry name" value="DNA primase"/>
    <property type="match status" value="1"/>
</dbReference>
<dbReference type="PROSITE" id="PS50880">
    <property type="entry name" value="TOPRIM"/>
    <property type="match status" value="1"/>
</dbReference>
<comment type="cofactor">
    <cofactor evidence="13">
        <name>Zn(2+)</name>
        <dbReference type="ChEBI" id="CHEBI:29105"/>
    </cofactor>
    <text evidence="13">Binds 1 zinc ion per monomer.</text>
</comment>
<keyword evidence="6 13" id="KW-0479">Metal-binding</keyword>
<comment type="similarity">
    <text evidence="12 13">Belongs to the DnaG primase family.</text>
</comment>
<feature type="region of interest" description="Disordered" evidence="14">
    <location>
        <begin position="420"/>
        <end position="463"/>
    </location>
</feature>
<gene>
    <name evidence="12" type="primary">dnaG</name>
    <name evidence="16" type="ORF">A4S15_03570</name>
</gene>
<evidence type="ECO:0000259" key="15">
    <source>
        <dbReference type="PROSITE" id="PS50880"/>
    </source>
</evidence>
<keyword evidence="1 12" id="KW-0240">DNA-directed RNA polymerase</keyword>
<evidence type="ECO:0000256" key="11">
    <source>
        <dbReference type="ARBA" id="ARBA00023163"/>
    </source>
</evidence>
<dbReference type="EMBL" id="LWDL01000001">
    <property type="protein sequence ID" value="OQW54686.1"/>
    <property type="molecule type" value="Genomic_DNA"/>
</dbReference>
<evidence type="ECO:0000256" key="13">
    <source>
        <dbReference type="PIRNR" id="PIRNR002811"/>
    </source>
</evidence>
<evidence type="ECO:0000256" key="9">
    <source>
        <dbReference type="ARBA" id="ARBA00022842"/>
    </source>
</evidence>
<dbReference type="GO" id="GO:0008270">
    <property type="term" value="F:zinc ion binding"/>
    <property type="evidence" value="ECO:0007669"/>
    <property type="project" value="UniProtKB-KW"/>
</dbReference>
<evidence type="ECO:0000256" key="1">
    <source>
        <dbReference type="ARBA" id="ARBA00022478"/>
    </source>
</evidence>
<dbReference type="SUPFAM" id="SSF56731">
    <property type="entry name" value="DNA primase core"/>
    <property type="match status" value="1"/>
</dbReference>
<dbReference type="HAMAP" id="MF_00974">
    <property type="entry name" value="DNA_primase_DnaG"/>
    <property type="match status" value="1"/>
</dbReference>
<keyword evidence="9" id="KW-0460">Magnesium</keyword>
<keyword evidence="11 12" id="KW-0804">Transcription</keyword>
<comment type="subunit">
    <text evidence="12">Monomer. Interacts with DnaB.</text>
</comment>
<dbReference type="FunFam" id="3.40.1360.10:FF:000002">
    <property type="entry name" value="DNA primase"/>
    <property type="match status" value="1"/>
</dbReference>
<dbReference type="Proteomes" id="UP000192872">
    <property type="component" value="Unassembled WGS sequence"/>
</dbReference>
<feature type="domain" description="Toprim" evidence="15">
    <location>
        <begin position="257"/>
        <end position="339"/>
    </location>
</feature>
<dbReference type="FunFam" id="3.90.980.10:FF:000001">
    <property type="entry name" value="DNA primase"/>
    <property type="match status" value="1"/>
</dbReference>
<dbReference type="RefSeq" id="WP_376801457.1">
    <property type="nucleotide sequence ID" value="NZ_DBNB01000021.1"/>
</dbReference>
<dbReference type="GO" id="GO:0003899">
    <property type="term" value="F:DNA-directed RNA polymerase activity"/>
    <property type="evidence" value="ECO:0007669"/>
    <property type="project" value="UniProtKB-UniRule"/>
</dbReference>
<dbReference type="InterPro" id="IPR013264">
    <property type="entry name" value="DNAG_N"/>
</dbReference>
<dbReference type="InterPro" id="IPR006295">
    <property type="entry name" value="DNA_primase_DnaG"/>
</dbReference>
<dbReference type="InterPro" id="IPR006171">
    <property type="entry name" value="TOPRIM_dom"/>
</dbReference>
<keyword evidence="3 12" id="KW-0808">Transferase</keyword>
<dbReference type="Gene3D" id="3.90.980.10">
    <property type="entry name" value="DNA primase, catalytic core, N-terminal domain"/>
    <property type="match status" value="1"/>
</dbReference>
<proteinExistence type="inferred from homology"/>
<dbReference type="SUPFAM" id="SSF57783">
    <property type="entry name" value="Zinc beta-ribbon"/>
    <property type="match status" value="1"/>
</dbReference>
<dbReference type="PANTHER" id="PTHR30313:SF2">
    <property type="entry name" value="DNA PRIMASE"/>
    <property type="match status" value="1"/>
</dbReference>
<keyword evidence="4 12" id="KW-0548">Nucleotidyltransferase</keyword>
<dbReference type="Pfam" id="PF08275">
    <property type="entry name" value="DNAG_N"/>
    <property type="match status" value="1"/>
</dbReference>
<dbReference type="InterPro" id="IPR030846">
    <property type="entry name" value="DnaG_bac"/>
</dbReference>
<organism evidence="16 17">
    <name type="scientific">Candidatus Raskinella chloraquaticus</name>
    <dbReference type="NCBI Taxonomy" id="1951219"/>
    <lineage>
        <taxon>Bacteria</taxon>
        <taxon>Pseudomonadati</taxon>
        <taxon>Pseudomonadota</taxon>
        <taxon>Alphaproteobacteria</taxon>
        <taxon>Hyphomicrobiales</taxon>
        <taxon>Phreatobacteraceae</taxon>
        <taxon>Candidatus Raskinella</taxon>
    </lineage>
</organism>
<evidence type="ECO:0000256" key="2">
    <source>
        <dbReference type="ARBA" id="ARBA00022515"/>
    </source>
</evidence>
<evidence type="ECO:0000256" key="5">
    <source>
        <dbReference type="ARBA" id="ARBA00022705"/>
    </source>
</evidence>
<dbReference type="CDD" id="cd03364">
    <property type="entry name" value="TOPRIM_DnaG_primases"/>
    <property type="match status" value="1"/>
</dbReference>
<name>A0A1W9I4N3_9HYPH</name>
<dbReference type="SMART" id="SM00493">
    <property type="entry name" value="TOPRIM"/>
    <property type="match status" value="1"/>
</dbReference>
<keyword evidence="8 13" id="KW-0862">Zinc</keyword>
<evidence type="ECO:0000256" key="4">
    <source>
        <dbReference type="ARBA" id="ARBA00022695"/>
    </source>
</evidence>
<protein>
    <recommendedName>
        <fullName evidence="12 13">DNA primase</fullName>
        <ecNumber evidence="12">2.7.7.101</ecNumber>
    </recommendedName>
</protein>
<dbReference type="Pfam" id="PF10410">
    <property type="entry name" value="DnaB_bind"/>
    <property type="match status" value="1"/>
</dbReference>
<evidence type="ECO:0000256" key="14">
    <source>
        <dbReference type="SAM" id="MobiDB-lite"/>
    </source>
</evidence>
<comment type="catalytic activity">
    <reaction evidence="12">
        <text>ssDNA + n NTP = ssDNA/pppN(pN)n-1 hybrid + (n-1) diphosphate.</text>
        <dbReference type="EC" id="2.7.7.101"/>
    </reaction>
</comment>
<dbReference type="Pfam" id="PF13662">
    <property type="entry name" value="Toprim_4"/>
    <property type="match status" value="1"/>
</dbReference>
<keyword evidence="7" id="KW-0863">Zinc-finger</keyword>
<dbReference type="InterPro" id="IPR002694">
    <property type="entry name" value="Znf_CHC2"/>
</dbReference>
<accession>A0A1W9I4N3</accession>
<dbReference type="NCBIfam" id="TIGR01391">
    <property type="entry name" value="dnaG"/>
    <property type="match status" value="1"/>
</dbReference>
<dbReference type="InterPro" id="IPR036977">
    <property type="entry name" value="DNA_primase_Znf_CHC2"/>
</dbReference>
<dbReference type="GO" id="GO:1990077">
    <property type="term" value="C:primosome complex"/>
    <property type="evidence" value="ECO:0007669"/>
    <property type="project" value="UniProtKB-KW"/>
</dbReference>
<dbReference type="PANTHER" id="PTHR30313">
    <property type="entry name" value="DNA PRIMASE"/>
    <property type="match status" value="1"/>
</dbReference>
<keyword evidence="10 12" id="KW-0238">DNA-binding</keyword>
<evidence type="ECO:0000256" key="7">
    <source>
        <dbReference type="ARBA" id="ARBA00022771"/>
    </source>
</evidence>
<dbReference type="InterPro" id="IPR050219">
    <property type="entry name" value="DnaG_primase"/>
</dbReference>
<keyword evidence="5 12" id="KW-0235">DNA replication</keyword>
<dbReference type="Pfam" id="PF01807">
    <property type="entry name" value="Zn_ribbon_DnaG"/>
    <property type="match status" value="1"/>
</dbReference>
<dbReference type="InterPro" id="IPR034151">
    <property type="entry name" value="TOPRIM_DnaG_bac"/>
</dbReference>
<dbReference type="GO" id="GO:0003677">
    <property type="term" value="F:DNA binding"/>
    <property type="evidence" value="ECO:0007669"/>
    <property type="project" value="UniProtKB-KW"/>
</dbReference>
<evidence type="ECO:0000313" key="17">
    <source>
        <dbReference type="Proteomes" id="UP000192872"/>
    </source>
</evidence>
<dbReference type="Gene3D" id="3.40.1360.10">
    <property type="match status" value="1"/>
</dbReference>
<dbReference type="STRING" id="1827387.A4S15_03570"/>
<evidence type="ECO:0000256" key="10">
    <source>
        <dbReference type="ARBA" id="ARBA00023125"/>
    </source>
</evidence>
<dbReference type="Gene3D" id="3.90.580.10">
    <property type="entry name" value="Zinc finger, CHC2-type domain"/>
    <property type="match status" value="1"/>
</dbReference>
<dbReference type="InterPro" id="IPR019475">
    <property type="entry name" value="DNA_primase_DnaB-bd"/>
</dbReference>
<comment type="caution">
    <text evidence="12">Lacks conserved residue(s) required for the propagation of feature annotation.</text>
</comment>
<dbReference type="AlphaFoldDB" id="A0A1W9I4N3"/>
<evidence type="ECO:0000313" key="16">
    <source>
        <dbReference type="EMBL" id="OQW54686.1"/>
    </source>
</evidence>
<sequence length="650" mass="71652">MRFPPDFLDDIRARLPLSAVVARRVKLKKQGREWRGLSPFNAEKTPSFYVNDQKGFYHCFSSGKHGDQFSFIMETEGLSFPEAVERLAGEAGLKMPAVSAQASDASDKRRGLYDVLELAARFFAENLQGRQGAAARGYVADRGLSDETIAEFRIGYASSSREALRQHLIAKGVSLEDMIAGGLLIHGEDIPVAYDRFRERVMFPIEDHRGRVVAFGGRALAADAPAKYLNSPETALFHKGSIVFNAARARKAAHQTGRLVVVEGYVDAIMLTQAGIGETVAPLGTALTEDQLGLCWRMADEPILCFDGDKAGLRAAYRAIELALPRISAEKTIRFALLPAGLDPDDLVRQRGRAAMEDVLNSARPLVDMLWERETAAIDITTPERRAGLERRVGALAASIADASVRRHYEDELRRRMRRLLGQDGESGQRAPRGSYRRTGQGQADWQAGRAGKGGRRRAPAEAGPIVVSEALRRSPLLRGQNSDWPQREALLMVGALNHPLLVSRHAEMFSQLEFSDAVLTRLQKALAAQVVNEGIDTSDALSSALTGLGFSRELQRLGVFMRQGGLWFVSVEADISDAETSWLQMAALHRRARNIHRELKLAEAAFAAEPNAENDRRLMSLWREFSLLDGAEALVEGYGELSGRVERNV</sequence>
<dbReference type="GO" id="GO:0005737">
    <property type="term" value="C:cytoplasm"/>
    <property type="evidence" value="ECO:0007669"/>
    <property type="project" value="TreeGrafter"/>
</dbReference>
<dbReference type="SMART" id="SM00400">
    <property type="entry name" value="ZnF_CHCC"/>
    <property type="match status" value="1"/>
</dbReference>
<evidence type="ECO:0000256" key="8">
    <source>
        <dbReference type="ARBA" id="ARBA00022833"/>
    </source>
</evidence>
<dbReference type="EC" id="2.7.7.101" evidence="12"/>
<reference evidence="16 17" key="1">
    <citation type="journal article" date="2017" name="Water Res.">
        <title>Comammox in drinking water systems.</title>
        <authorList>
            <person name="Wang Y."/>
            <person name="Ma L."/>
            <person name="Mao Y."/>
            <person name="Jiang X."/>
            <person name="Xia Y."/>
            <person name="Yu K."/>
            <person name="Li B."/>
            <person name="Zhang T."/>
        </authorList>
    </citation>
    <scope>NUCLEOTIDE SEQUENCE [LARGE SCALE GENOMIC DNA]</scope>
    <source>
        <strain evidence="16">SG_bin8</strain>
    </source>
</reference>
<comment type="function">
    <text evidence="12 13">RNA polymerase that catalyzes the synthesis of short RNA molecules used as primers for DNA polymerase during DNA replication.</text>
</comment>
<dbReference type="GO" id="GO:0006269">
    <property type="term" value="P:DNA replication, synthesis of primer"/>
    <property type="evidence" value="ECO:0007669"/>
    <property type="project" value="UniProtKB-UniRule"/>
</dbReference>
<comment type="caution">
    <text evidence="16">The sequence shown here is derived from an EMBL/GenBank/DDBJ whole genome shotgun (WGS) entry which is preliminary data.</text>
</comment>
<keyword evidence="2 12" id="KW-0639">Primosome</keyword>
<dbReference type="InterPro" id="IPR037068">
    <property type="entry name" value="DNA_primase_core_N_sf"/>
</dbReference>
<evidence type="ECO:0000256" key="6">
    <source>
        <dbReference type="ARBA" id="ARBA00022723"/>
    </source>
</evidence>
<dbReference type="GO" id="GO:0000428">
    <property type="term" value="C:DNA-directed RNA polymerase complex"/>
    <property type="evidence" value="ECO:0007669"/>
    <property type="project" value="UniProtKB-KW"/>
</dbReference>
<evidence type="ECO:0000256" key="12">
    <source>
        <dbReference type="HAMAP-Rule" id="MF_00974"/>
    </source>
</evidence>
<evidence type="ECO:0000256" key="3">
    <source>
        <dbReference type="ARBA" id="ARBA00022679"/>
    </source>
</evidence>